<evidence type="ECO:0000259" key="7">
    <source>
        <dbReference type="SMART" id="SM00478"/>
    </source>
</evidence>
<keyword evidence="8" id="KW-0255">Endonuclease</keyword>
<accession>V6DFM4</accession>
<evidence type="ECO:0000256" key="2">
    <source>
        <dbReference type="ARBA" id="ARBA00022763"/>
    </source>
</evidence>
<dbReference type="InterPro" id="IPR023170">
    <property type="entry name" value="HhH_base_excis_C"/>
</dbReference>
<gene>
    <name evidence="8" type="primary">pdg</name>
    <name evidence="8" type="ORF">BABL1_gene_608</name>
</gene>
<dbReference type="GO" id="GO:0003677">
    <property type="term" value="F:DNA binding"/>
    <property type="evidence" value="ECO:0007669"/>
    <property type="project" value="InterPro"/>
</dbReference>
<dbReference type="Gene3D" id="1.10.1670.10">
    <property type="entry name" value="Helix-hairpin-Helix base-excision DNA repair enzymes (C-terminal)"/>
    <property type="match status" value="1"/>
</dbReference>
<dbReference type="PATRIC" id="fig|673862.3.peg.231"/>
<comment type="similarity">
    <text evidence="1">Belongs to the Nth/MutY family.</text>
</comment>
<keyword evidence="4" id="KW-0234">DNA repair</keyword>
<sequence>MNQIEIDNKRRSIINTLNILKKITKNLTPPLIDRVIKDYGKDPFLILISCLLSLRSRDSKTYLICKKLFEYLKTPQDFIKVHINKIEELIHGVNYYKNKAKILKEVSQTLIEKFNGQVPNNEQDLLSLKGVGPKTANIVLSYAFNVPSIAVDTHVQKLANQLGWVNTTNPEATEKELKQIVPKSKWSDINYYLVIWGQNIKNPIFKELNKNLNKNKFDKIL</sequence>
<dbReference type="GO" id="GO:0006285">
    <property type="term" value="P:base-excision repair, AP site formation"/>
    <property type="evidence" value="ECO:0007669"/>
    <property type="project" value="TreeGrafter"/>
</dbReference>
<evidence type="ECO:0000313" key="9">
    <source>
        <dbReference type="Proteomes" id="UP000018769"/>
    </source>
</evidence>
<dbReference type="InterPro" id="IPR011257">
    <property type="entry name" value="DNA_glycosylase"/>
</dbReference>
<dbReference type="CDD" id="cd00056">
    <property type="entry name" value="ENDO3c"/>
    <property type="match status" value="1"/>
</dbReference>
<evidence type="ECO:0000256" key="5">
    <source>
        <dbReference type="ARBA" id="ARBA00023239"/>
    </source>
</evidence>
<dbReference type="STRING" id="673862.BABL1_gene_608"/>
<dbReference type="HOGENOM" id="CLU_012862_3_4_7"/>
<name>V6DFM4_9BACT</name>
<dbReference type="AlphaFoldDB" id="V6DFM4"/>
<evidence type="ECO:0000256" key="6">
    <source>
        <dbReference type="ARBA" id="ARBA00023295"/>
    </source>
</evidence>
<evidence type="ECO:0000313" key="8">
    <source>
        <dbReference type="EMBL" id="CDK30344.1"/>
    </source>
</evidence>
<dbReference type="Pfam" id="PF00633">
    <property type="entry name" value="HHH"/>
    <property type="match status" value="1"/>
</dbReference>
<dbReference type="OrthoDB" id="9800977at2"/>
<keyword evidence="9" id="KW-1185">Reference proteome</keyword>
<dbReference type="RefSeq" id="WP_023791324.1">
    <property type="nucleotide sequence ID" value="NC_023003.1"/>
</dbReference>
<dbReference type="EMBL" id="HG793133">
    <property type="protein sequence ID" value="CDK30344.1"/>
    <property type="molecule type" value="Genomic_DNA"/>
</dbReference>
<dbReference type="InterPro" id="IPR003265">
    <property type="entry name" value="HhH-GPD_domain"/>
</dbReference>
<dbReference type="SUPFAM" id="SSF48150">
    <property type="entry name" value="DNA-glycosylase"/>
    <property type="match status" value="1"/>
</dbReference>
<dbReference type="KEGG" id="dpb:BABL1_gene_608"/>
<evidence type="ECO:0000256" key="3">
    <source>
        <dbReference type="ARBA" id="ARBA00022801"/>
    </source>
</evidence>
<keyword evidence="8" id="KW-0540">Nuclease</keyword>
<dbReference type="Gene3D" id="1.10.340.30">
    <property type="entry name" value="Hypothetical protein, domain 2"/>
    <property type="match status" value="1"/>
</dbReference>
<keyword evidence="3" id="KW-0378">Hydrolase</keyword>
<organism evidence="8 9">
    <name type="scientific">Candidatus Babela massiliensis</name>
    <dbReference type="NCBI Taxonomy" id="673862"/>
    <lineage>
        <taxon>Bacteria</taxon>
        <taxon>Candidatus Babelota</taxon>
        <taxon>Candidatus Babeliae</taxon>
        <taxon>Candidatus Babeliales</taxon>
        <taxon>Candidatus Babeliaceae</taxon>
        <taxon>Candidatus Babela</taxon>
    </lineage>
</organism>
<dbReference type="GO" id="GO:0016829">
    <property type="term" value="F:lyase activity"/>
    <property type="evidence" value="ECO:0007669"/>
    <property type="project" value="UniProtKB-KW"/>
</dbReference>
<keyword evidence="5" id="KW-0456">Lyase</keyword>
<keyword evidence="6" id="KW-0326">Glycosidase</keyword>
<dbReference type="GO" id="GO:0003906">
    <property type="term" value="F:DNA-(apurinic or apyrimidinic site) endonuclease activity"/>
    <property type="evidence" value="ECO:0007669"/>
    <property type="project" value="TreeGrafter"/>
</dbReference>
<dbReference type="GO" id="GO:0006289">
    <property type="term" value="P:nucleotide-excision repair"/>
    <property type="evidence" value="ECO:0007669"/>
    <property type="project" value="TreeGrafter"/>
</dbReference>
<dbReference type="SMART" id="SM00478">
    <property type="entry name" value="ENDO3c"/>
    <property type="match status" value="1"/>
</dbReference>
<dbReference type="Proteomes" id="UP000018769">
    <property type="component" value="Chromosome I"/>
</dbReference>
<dbReference type="eggNOG" id="COG0177">
    <property type="taxonomic scope" value="Bacteria"/>
</dbReference>
<dbReference type="PANTHER" id="PTHR43286:SF1">
    <property type="entry name" value="ENDONUCLEASE III-LIKE PROTEIN 1"/>
    <property type="match status" value="1"/>
</dbReference>
<dbReference type="InterPro" id="IPR000445">
    <property type="entry name" value="HhH_motif"/>
</dbReference>
<proteinExistence type="inferred from homology"/>
<feature type="domain" description="HhH-GPD" evidence="7">
    <location>
        <begin position="52"/>
        <end position="199"/>
    </location>
</feature>
<evidence type="ECO:0000256" key="1">
    <source>
        <dbReference type="ARBA" id="ARBA00008343"/>
    </source>
</evidence>
<evidence type="ECO:0000256" key="4">
    <source>
        <dbReference type="ARBA" id="ARBA00023204"/>
    </source>
</evidence>
<dbReference type="Pfam" id="PF00730">
    <property type="entry name" value="HhH-GPD"/>
    <property type="match status" value="1"/>
</dbReference>
<dbReference type="PANTHER" id="PTHR43286">
    <property type="entry name" value="ENDONUCLEASE III-LIKE PROTEIN 1"/>
    <property type="match status" value="1"/>
</dbReference>
<reference evidence="8 9" key="1">
    <citation type="journal article" date="2015" name="Biol. Direct">
        <title>Babela massiliensis, a representative of a widespread bacterial phylum with unusual adaptations to parasitism in amoebae.</title>
        <authorList>
            <person name="Pagnier I."/>
            <person name="Yutin N."/>
            <person name="Croce O."/>
            <person name="Makarova K.S."/>
            <person name="Wolf Y.I."/>
            <person name="Benamar S."/>
            <person name="Raoult D."/>
            <person name="Koonin E.V."/>
            <person name="La Scola B."/>
        </authorList>
    </citation>
    <scope>NUCLEOTIDE SEQUENCE [LARGE SCALE GENOMIC DNA]</scope>
    <source>
        <strain evidence="9">BABL1</strain>
    </source>
</reference>
<protein>
    <submittedName>
        <fullName evidence="8">EndoIII-related endonuclease</fullName>
    </submittedName>
</protein>
<dbReference type="GO" id="GO:0000703">
    <property type="term" value="F:oxidized pyrimidine nucleobase lesion DNA N-glycosylase activity"/>
    <property type="evidence" value="ECO:0007669"/>
    <property type="project" value="TreeGrafter"/>
</dbReference>
<keyword evidence="2" id="KW-0227">DNA damage</keyword>
<dbReference type="FunFam" id="1.10.340.30:FF:000001">
    <property type="entry name" value="Endonuclease III"/>
    <property type="match status" value="1"/>
</dbReference>